<dbReference type="GeneID" id="61426985"/>
<dbReference type="AlphaFoldDB" id="A0A1B8RBA1"/>
<evidence type="ECO:0000313" key="1">
    <source>
        <dbReference type="EMBL" id="AOO91030.1"/>
    </source>
</evidence>
<sequence>MLDMIIKNSLEVVDRTERVIDAARRLLGAGLDEVEAYRLHVEIEKLTDVVFVMDEAARLLRRTFELRPEIARYAMVNWTIH</sequence>
<dbReference type="EMBL" id="KX488666">
    <property type="protein sequence ID" value="AOO91030.1"/>
    <property type="molecule type" value="Genomic_DNA"/>
</dbReference>
<reference evidence="1" key="2">
    <citation type="journal article" date="2016" name="Front. Microbiol.">
        <title>The Regulatory Protein RosR Affects Rhizobium leguminosarum bv. trifolii Protein Profiles, Cell Surface Properties, and Symbiosis with Clover.</title>
        <authorList>
            <person name="Rachwal K."/>
            <person name="Boguszewska A."/>
            <person name="Kopcinska J."/>
            <person name="Karas M."/>
            <person name="Tchorzewski M."/>
            <person name="Janczarek M."/>
        </authorList>
    </citation>
    <scope>NUCLEOTIDE SEQUENCE</scope>
    <source>
        <strain evidence="1">Rt24.2</strain>
    </source>
</reference>
<organism evidence="1">
    <name type="scientific">Rhizobium leguminosarum bv. trifolii</name>
    <dbReference type="NCBI Taxonomy" id="386"/>
    <lineage>
        <taxon>Bacteria</taxon>
        <taxon>Pseudomonadati</taxon>
        <taxon>Pseudomonadota</taxon>
        <taxon>Alphaproteobacteria</taxon>
        <taxon>Hyphomicrobiales</taxon>
        <taxon>Rhizobiaceae</taxon>
        <taxon>Rhizobium/Agrobacterium group</taxon>
        <taxon>Rhizobium</taxon>
    </lineage>
</organism>
<dbReference type="RefSeq" id="WP_018245410.1">
    <property type="nucleotide sequence ID" value="NZ_CP050086.1"/>
</dbReference>
<proteinExistence type="predicted"/>
<reference evidence="1" key="1">
    <citation type="journal article" date="2015" name="BMC Genomics">
        <title>Transcriptome profiling of a Rhizobium leguminosarum bv. trifolii rosR mutant reveals the role of the transcriptional regulator RosR in motility, synthesis of cell-surface components, and other cellular processes.</title>
        <authorList>
            <person name="Rachwal K."/>
            <person name="Matczynska E."/>
            <person name="Janczarek M."/>
        </authorList>
    </citation>
    <scope>NUCLEOTIDE SEQUENCE</scope>
    <source>
        <strain evidence="1">Rt24.2</strain>
    </source>
</reference>
<protein>
    <submittedName>
        <fullName evidence="1">Uncharacterized protein</fullName>
    </submittedName>
</protein>
<accession>A0A1B8RBA1</accession>
<name>A0A1B8RBA1_RHILT</name>